<dbReference type="GO" id="GO:0005615">
    <property type="term" value="C:extracellular space"/>
    <property type="evidence" value="ECO:0007669"/>
    <property type="project" value="TreeGrafter"/>
</dbReference>
<keyword evidence="3" id="KW-1185">Reference proteome</keyword>
<dbReference type="AlphaFoldDB" id="A0A1R2CUS4"/>
<dbReference type="SUPFAM" id="SSF53649">
    <property type="entry name" value="Alkaline phosphatase-like"/>
    <property type="match status" value="1"/>
</dbReference>
<gene>
    <name evidence="2" type="ORF">SteCoe_4482</name>
</gene>
<evidence type="ECO:0000313" key="3">
    <source>
        <dbReference type="Proteomes" id="UP000187209"/>
    </source>
</evidence>
<dbReference type="OrthoDB" id="413313at2759"/>
<keyword evidence="1" id="KW-0812">Transmembrane</keyword>
<name>A0A1R2CUS4_9CILI</name>
<dbReference type="EMBL" id="MPUH01000056">
    <property type="protein sequence ID" value="OMJ92731.1"/>
    <property type="molecule type" value="Genomic_DNA"/>
</dbReference>
<keyword evidence="1" id="KW-1133">Transmembrane helix</keyword>
<evidence type="ECO:0000256" key="1">
    <source>
        <dbReference type="SAM" id="Phobius"/>
    </source>
</evidence>
<keyword evidence="1" id="KW-0472">Membrane</keyword>
<comment type="caution">
    <text evidence="2">The sequence shown here is derived from an EMBL/GenBank/DDBJ whole genome shotgun (WGS) entry which is preliminary data.</text>
</comment>
<sequence>MWRFILRISLVIGILLIFTVVILIRNTDQQTQIFIVPEIVYEVEYLKNEQNDAEMSQMISKPLIRTAKVSNISCIPHISGYSVELDYEIFGYKSSAKSCDIGRKDKISIKNRGIFVDCEYNNVDEFIPGYDKSYELFGKHKLNYTKEKYYPGFPATSEYYYAKCKGSPPMSVLFNIYNNTAKEEAKKIAEGKKKPIKKPLSVIIIIIDSVSRQSLFRNLPQTVNFLNTYMSNSAYGKDFTMFDFLNNNAIKPKTIYNMVPIYTGQSYSSLYSKVANKTWENESDQLLFKENEKKSIWHEFKNQGFLTMFSFETVEDYLSEIIGKKIIADHVVCNFWNMANKYFGFSDFSERKQVCIGGLPSYKHSFNYLLDYLVNYPGMNKFAYIHLSIAHEKSGNRLYNADSDFLVLLNEIINLHKSRQENLALFFMSDHGRGKSSPLSFESLAEQVQPFTILISSKEIIKDMKGYYNLQNNTNRLTSRYDIYKTIRLLAHYPYMDYHELIKENKKISTEYPSKNLFLEQIPTTRTCEESGIYMNYCFCRPLKKADIGSWKTNRALNYFIEASIRNINTINSKKIDNKGCDYVELDQILSIEYFEYEQGVEYGPVLYVIQYNTTKSANIQVKGSSASPEKFEKLSMEPLASHTLERFMDSNNNDINIIHKIWSVIRLDNYTNTPVTDSICEDYMKNRLPDEFITGKSANCKSLCNEKNMTCIQPEFNEKNLEKLKEYGNILEAGLGKTIIIMGNLVIISMGDHCMTPHSESLYACYCRYS</sequence>
<dbReference type="PANTHER" id="PTHR10974:SF1">
    <property type="entry name" value="FI08016P-RELATED"/>
    <property type="match status" value="1"/>
</dbReference>
<reference evidence="2 3" key="1">
    <citation type="submission" date="2016-11" db="EMBL/GenBank/DDBJ databases">
        <title>The macronuclear genome of Stentor coeruleus: a giant cell with tiny introns.</title>
        <authorList>
            <person name="Slabodnick M."/>
            <person name="Ruby J.G."/>
            <person name="Reiff S.B."/>
            <person name="Swart E.C."/>
            <person name="Gosai S."/>
            <person name="Prabakaran S."/>
            <person name="Witkowska E."/>
            <person name="Larue G.E."/>
            <person name="Fisher S."/>
            <person name="Freeman R.M."/>
            <person name="Gunawardena J."/>
            <person name="Chu W."/>
            <person name="Stover N.A."/>
            <person name="Gregory B.D."/>
            <person name="Nowacki M."/>
            <person name="Derisi J."/>
            <person name="Roy S.W."/>
            <person name="Marshall W.F."/>
            <person name="Sood P."/>
        </authorList>
    </citation>
    <scope>NUCLEOTIDE SEQUENCE [LARGE SCALE GENOMIC DNA]</scope>
    <source>
        <strain evidence="2">WM001</strain>
    </source>
</reference>
<dbReference type="InterPro" id="IPR004245">
    <property type="entry name" value="DUF229"/>
</dbReference>
<organism evidence="2 3">
    <name type="scientific">Stentor coeruleus</name>
    <dbReference type="NCBI Taxonomy" id="5963"/>
    <lineage>
        <taxon>Eukaryota</taxon>
        <taxon>Sar</taxon>
        <taxon>Alveolata</taxon>
        <taxon>Ciliophora</taxon>
        <taxon>Postciliodesmatophora</taxon>
        <taxon>Heterotrichea</taxon>
        <taxon>Heterotrichida</taxon>
        <taxon>Stentoridae</taxon>
        <taxon>Stentor</taxon>
    </lineage>
</organism>
<dbReference type="PANTHER" id="PTHR10974">
    <property type="entry name" value="FI08016P-RELATED"/>
    <property type="match status" value="1"/>
</dbReference>
<dbReference type="Proteomes" id="UP000187209">
    <property type="component" value="Unassembled WGS sequence"/>
</dbReference>
<dbReference type="Gene3D" id="3.40.720.10">
    <property type="entry name" value="Alkaline Phosphatase, subunit A"/>
    <property type="match status" value="1"/>
</dbReference>
<evidence type="ECO:0000313" key="2">
    <source>
        <dbReference type="EMBL" id="OMJ92731.1"/>
    </source>
</evidence>
<dbReference type="Pfam" id="PF02995">
    <property type="entry name" value="DUF229"/>
    <property type="match status" value="1"/>
</dbReference>
<protein>
    <submittedName>
        <fullName evidence="2">Uncharacterized protein</fullName>
    </submittedName>
</protein>
<dbReference type="InterPro" id="IPR017850">
    <property type="entry name" value="Alkaline_phosphatase_core_sf"/>
</dbReference>
<feature type="transmembrane region" description="Helical" evidence="1">
    <location>
        <begin position="5"/>
        <end position="24"/>
    </location>
</feature>
<proteinExistence type="predicted"/>
<accession>A0A1R2CUS4</accession>